<evidence type="ECO:0000313" key="2">
    <source>
        <dbReference type="EMBL" id="MFG6428766.1"/>
    </source>
</evidence>
<dbReference type="Proteomes" id="UP001606210">
    <property type="component" value="Unassembled WGS sequence"/>
</dbReference>
<organism evidence="2 3">
    <name type="scientific">Pelomonas parva</name>
    <dbReference type="NCBI Taxonomy" id="3299032"/>
    <lineage>
        <taxon>Bacteria</taxon>
        <taxon>Pseudomonadati</taxon>
        <taxon>Pseudomonadota</taxon>
        <taxon>Betaproteobacteria</taxon>
        <taxon>Burkholderiales</taxon>
        <taxon>Sphaerotilaceae</taxon>
        <taxon>Roseateles</taxon>
    </lineage>
</organism>
<reference evidence="2 3" key="1">
    <citation type="submission" date="2024-08" db="EMBL/GenBank/DDBJ databases">
        <authorList>
            <person name="Lu H."/>
        </authorList>
    </citation>
    <scope>NUCLEOTIDE SEQUENCE [LARGE SCALE GENOMIC DNA]</scope>
    <source>
        <strain evidence="2 3">LYH14W</strain>
    </source>
</reference>
<protein>
    <submittedName>
        <fullName evidence="2">Uncharacterized protein</fullName>
    </submittedName>
</protein>
<dbReference type="RefSeq" id="WP_394475696.1">
    <property type="nucleotide sequence ID" value="NZ_JBIGHV010000001.1"/>
</dbReference>
<accession>A0ABW7EWN1</accession>
<proteinExistence type="predicted"/>
<keyword evidence="1" id="KW-0732">Signal</keyword>
<feature type="signal peptide" evidence="1">
    <location>
        <begin position="1"/>
        <end position="19"/>
    </location>
</feature>
<dbReference type="EMBL" id="JBIGHV010000001">
    <property type="protein sequence ID" value="MFG6428766.1"/>
    <property type="molecule type" value="Genomic_DNA"/>
</dbReference>
<gene>
    <name evidence="2" type="ORF">ACG00Y_02520</name>
</gene>
<evidence type="ECO:0000313" key="3">
    <source>
        <dbReference type="Proteomes" id="UP001606210"/>
    </source>
</evidence>
<name>A0ABW7EWN1_9BURK</name>
<keyword evidence="3" id="KW-1185">Reference proteome</keyword>
<sequence>MNHFSTALALLVIGTAAQAAEPQDTLSRLASCQDSWLDMKDDPARAQKFADVIKTHFVQDDRAPTWKPRRPISWLGKPIIEITPQSIGMGLGFAVTVKAVANDVKPAYEQLVGQSLGNCEKSEGALMCERPIAEKRTAMLTAPLTKPELGTMLGCYYFYQQ</sequence>
<comment type="caution">
    <text evidence="2">The sequence shown here is derived from an EMBL/GenBank/DDBJ whole genome shotgun (WGS) entry which is preliminary data.</text>
</comment>
<evidence type="ECO:0000256" key="1">
    <source>
        <dbReference type="SAM" id="SignalP"/>
    </source>
</evidence>
<feature type="chain" id="PRO_5045183890" evidence="1">
    <location>
        <begin position="20"/>
        <end position="161"/>
    </location>
</feature>